<proteinExistence type="predicted"/>
<dbReference type="InterPro" id="IPR011006">
    <property type="entry name" value="CheY-like_superfamily"/>
</dbReference>
<evidence type="ECO:0000256" key="1">
    <source>
        <dbReference type="PROSITE-ProRule" id="PRU00169"/>
    </source>
</evidence>
<dbReference type="GO" id="GO:0000160">
    <property type="term" value="P:phosphorelay signal transduction system"/>
    <property type="evidence" value="ECO:0007669"/>
    <property type="project" value="InterPro"/>
</dbReference>
<dbReference type="InterPro" id="IPR001789">
    <property type="entry name" value="Sig_transdc_resp-reg_receiver"/>
</dbReference>
<reference evidence="3" key="1">
    <citation type="submission" date="2015-10" db="EMBL/GenBank/DDBJ databases">
        <authorList>
            <person name="Gilbert D.G."/>
        </authorList>
    </citation>
    <scope>NUCLEOTIDE SEQUENCE</scope>
    <source>
        <strain evidence="3">Phyl III-seqv23</strain>
    </source>
</reference>
<evidence type="ECO:0000313" key="4">
    <source>
        <dbReference type="EMBL" id="CUV37731.1"/>
    </source>
</evidence>
<sequence length="44" mass="4449">MLVVDDNAESLGVIALMLERYGAEVVTVSSGAAAPLETVTTSAP</sequence>
<feature type="domain" description="Response regulatory" evidence="2">
    <location>
        <begin position="1"/>
        <end position="44"/>
    </location>
</feature>
<dbReference type="PROSITE" id="PS50110">
    <property type="entry name" value="RESPONSE_REGULATORY"/>
    <property type="match status" value="1"/>
</dbReference>
<dbReference type="AlphaFoldDB" id="A0A0S4VTH5"/>
<comment type="caution">
    <text evidence="1">Lacks conserved residue(s) required for the propagation of feature annotation.</text>
</comment>
<accession>A0A0S4VTH5</accession>
<name>A0A0S4VTH5_RALSL</name>
<dbReference type="EMBL" id="LN899825">
    <property type="protein sequence ID" value="CUV37731.1"/>
    <property type="molecule type" value="Genomic_DNA"/>
</dbReference>
<evidence type="ECO:0000313" key="3">
    <source>
        <dbReference type="EMBL" id="CUV37730.1"/>
    </source>
</evidence>
<organism evidence="3">
    <name type="scientific">Ralstonia solanacearum</name>
    <name type="common">Pseudomonas solanacearum</name>
    <dbReference type="NCBI Taxonomy" id="305"/>
    <lineage>
        <taxon>Bacteria</taxon>
        <taxon>Pseudomonadati</taxon>
        <taxon>Pseudomonadota</taxon>
        <taxon>Betaproteobacteria</taxon>
        <taxon>Burkholderiales</taxon>
        <taxon>Burkholderiaceae</taxon>
        <taxon>Ralstonia</taxon>
        <taxon>Ralstonia solanacearum species complex</taxon>
    </lineage>
</organism>
<gene>
    <name evidence="3" type="ORF">TD1301_v1_4960001</name>
    <name evidence="4" type="ORF">TD1301_v1_4960002</name>
</gene>
<dbReference type="EMBL" id="LN899825">
    <property type="protein sequence ID" value="CUV37730.1"/>
    <property type="molecule type" value="Genomic_DNA"/>
</dbReference>
<evidence type="ECO:0000259" key="2">
    <source>
        <dbReference type="PROSITE" id="PS50110"/>
    </source>
</evidence>
<dbReference type="Gene3D" id="3.40.50.2300">
    <property type="match status" value="1"/>
</dbReference>
<protein>
    <recommendedName>
        <fullName evidence="2">Response regulatory domain-containing protein</fullName>
    </recommendedName>
</protein>
<dbReference type="SUPFAM" id="SSF52172">
    <property type="entry name" value="CheY-like"/>
    <property type="match status" value="1"/>
</dbReference>